<dbReference type="InterPro" id="IPR014780">
    <property type="entry name" value="tRNA_psdUridine_synth_TruB"/>
</dbReference>
<proteinExistence type="inferred from homology"/>
<dbReference type="SUPFAM" id="SSF55120">
    <property type="entry name" value="Pseudouridine synthase"/>
    <property type="match status" value="1"/>
</dbReference>
<dbReference type="NCBIfam" id="TIGR00431">
    <property type="entry name" value="TruB"/>
    <property type="match status" value="1"/>
</dbReference>
<dbReference type="GO" id="GO:1990481">
    <property type="term" value="P:mRNA pseudouridine synthesis"/>
    <property type="evidence" value="ECO:0007669"/>
    <property type="project" value="TreeGrafter"/>
</dbReference>
<dbReference type="GO" id="GO:0160148">
    <property type="term" value="F:tRNA pseudouridine(55) synthase activity"/>
    <property type="evidence" value="ECO:0007669"/>
    <property type="project" value="UniProtKB-EC"/>
</dbReference>
<dbReference type="PANTHER" id="PTHR13767">
    <property type="entry name" value="TRNA-PSEUDOURIDINE SYNTHASE"/>
    <property type="match status" value="1"/>
</dbReference>
<evidence type="ECO:0000256" key="3">
    <source>
        <dbReference type="ARBA" id="ARBA00022694"/>
    </source>
</evidence>
<evidence type="ECO:0000313" key="7">
    <source>
        <dbReference type="EMBL" id="PSM52498.1"/>
    </source>
</evidence>
<sequence>MNRLFVADKPIGISSNHFLTKLKRKYGVKKAGFSGTLDPFASGCLIVAFGNYTRFFRFLDKTPKTYITTMWFGVKSESFDNQNIQEIKILKAFDKNRLKNIISTLKGEIEYTPPKYSAKKIDGQRAYKLALQGQEFEMKKNKMNVYECEIINYMHPFLTIKISVSEGSYIRSYAQIFAQNLGINITLSALKRVSEGRFKFEDEIALNPIKYLNLEYNFYNSNLDDIRLGKKLDIGDFSIKKDGDYLLDLDGMYSIIQIENDSVSYLLNRIEI</sequence>
<feature type="domain" description="Pseudouridine synthase II N-terminal" evidence="6">
    <location>
        <begin position="23"/>
        <end position="170"/>
    </location>
</feature>
<evidence type="ECO:0000256" key="5">
    <source>
        <dbReference type="HAMAP-Rule" id="MF_01080"/>
    </source>
</evidence>
<evidence type="ECO:0000256" key="4">
    <source>
        <dbReference type="ARBA" id="ARBA00023235"/>
    </source>
</evidence>
<dbReference type="Gene3D" id="3.30.2350.10">
    <property type="entry name" value="Pseudouridine synthase"/>
    <property type="match status" value="1"/>
</dbReference>
<dbReference type="Pfam" id="PF01509">
    <property type="entry name" value="TruB_N"/>
    <property type="match status" value="1"/>
</dbReference>
<organism evidence="7 8">
    <name type="scientific">Campylobacter blaseri</name>
    <dbReference type="NCBI Taxonomy" id="2042961"/>
    <lineage>
        <taxon>Bacteria</taxon>
        <taxon>Pseudomonadati</taxon>
        <taxon>Campylobacterota</taxon>
        <taxon>Epsilonproteobacteria</taxon>
        <taxon>Campylobacterales</taxon>
        <taxon>Campylobacteraceae</taxon>
        <taxon>Campylobacter</taxon>
    </lineage>
</organism>
<feature type="active site" description="Nucleophile" evidence="5">
    <location>
        <position position="38"/>
    </location>
</feature>
<dbReference type="InterPro" id="IPR002501">
    <property type="entry name" value="PsdUridine_synth_N"/>
</dbReference>
<dbReference type="EMBL" id="PDHH01000002">
    <property type="protein sequence ID" value="PSM52498.1"/>
    <property type="molecule type" value="Genomic_DNA"/>
</dbReference>
<comment type="catalytic activity">
    <reaction evidence="1 5">
        <text>uridine(55) in tRNA = pseudouridine(55) in tRNA</text>
        <dbReference type="Rhea" id="RHEA:42532"/>
        <dbReference type="Rhea" id="RHEA-COMP:10101"/>
        <dbReference type="Rhea" id="RHEA-COMP:10102"/>
        <dbReference type="ChEBI" id="CHEBI:65314"/>
        <dbReference type="ChEBI" id="CHEBI:65315"/>
        <dbReference type="EC" id="5.4.99.25"/>
    </reaction>
</comment>
<dbReference type="InterPro" id="IPR020103">
    <property type="entry name" value="PsdUridine_synth_cat_dom_sf"/>
</dbReference>
<reference evidence="8" key="1">
    <citation type="submission" date="2017-10" db="EMBL/GenBank/DDBJ databases">
        <title>Campylobacter species from seals.</title>
        <authorList>
            <person name="Gilbert M.J."/>
            <person name="Zomer A.L."/>
            <person name="Timmerman A.J."/>
            <person name="Duim B."/>
            <person name="Wagenaar J.A."/>
        </authorList>
    </citation>
    <scope>NUCLEOTIDE SEQUENCE [LARGE SCALE GENOMIC DNA]</scope>
    <source>
        <strain evidence="8">17S00004-5</strain>
    </source>
</reference>
<gene>
    <name evidence="5" type="primary">truB</name>
    <name evidence="7" type="ORF">CQ405_01870</name>
</gene>
<dbReference type="RefSeq" id="WP_106870017.1">
    <property type="nucleotide sequence ID" value="NZ_CP053841.1"/>
</dbReference>
<dbReference type="PANTHER" id="PTHR13767:SF2">
    <property type="entry name" value="PSEUDOURIDYLATE SYNTHASE TRUB1"/>
    <property type="match status" value="1"/>
</dbReference>
<dbReference type="EC" id="5.4.99.25" evidence="5"/>
<accession>A0A2P8R1Z1</accession>
<keyword evidence="8" id="KW-1185">Reference proteome</keyword>
<dbReference type="GO" id="GO:0031119">
    <property type="term" value="P:tRNA pseudouridine synthesis"/>
    <property type="evidence" value="ECO:0007669"/>
    <property type="project" value="UniProtKB-UniRule"/>
</dbReference>
<comment type="caution">
    <text evidence="7">The sequence shown here is derived from an EMBL/GenBank/DDBJ whole genome shotgun (WGS) entry which is preliminary data.</text>
</comment>
<evidence type="ECO:0000256" key="2">
    <source>
        <dbReference type="ARBA" id="ARBA00005642"/>
    </source>
</evidence>
<dbReference type="AlphaFoldDB" id="A0A2P8R1Z1"/>
<dbReference type="GO" id="GO:0003723">
    <property type="term" value="F:RNA binding"/>
    <property type="evidence" value="ECO:0007669"/>
    <property type="project" value="InterPro"/>
</dbReference>
<name>A0A2P8R1Z1_9BACT</name>
<evidence type="ECO:0000256" key="1">
    <source>
        <dbReference type="ARBA" id="ARBA00000385"/>
    </source>
</evidence>
<dbReference type="OrthoDB" id="9802309at2"/>
<dbReference type="Proteomes" id="UP000240535">
    <property type="component" value="Unassembled WGS sequence"/>
</dbReference>
<comment type="similarity">
    <text evidence="2 5">Belongs to the pseudouridine synthase TruB family. Type 1 subfamily.</text>
</comment>
<comment type="function">
    <text evidence="5">Responsible for synthesis of pseudouridine from uracil-55 in the psi GC loop of transfer RNAs.</text>
</comment>
<evidence type="ECO:0000259" key="6">
    <source>
        <dbReference type="Pfam" id="PF01509"/>
    </source>
</evidence>
<dbReference type="HAMAP" id="MF_01080">
    <property type="entry name" value="TruB_bact"/>
    <property type="match status" value="1"/>
</dbReference>
<keyword evidence="4 5" id="KW-0413">Isomerase</keyword>
<evidence type="ECO:0000313" key="8">
    <source>
        <dbReference type="Proteomes" id="UP000240535"/>
    </source>
</evidence>
<protein>
    <recommendedName>
        <fullName evidence="5">tRNA pseudouridine synthase B</fullName>
        <ecNumber evidence="5">5.4.99.25</ecNumber>
    </recommendedName>
    <alternativeName>
        <fullName evidence="5">tRNA pseudouridine(55) synthase</fullName>
        <shortName evidence="5">Psi55 synthase</shortName>
    </alternativeName>
    <alternativeName>
        <fullName evidence="5">tRNA pseudouridylate synthase</fullName>
    </alternativeName>
    <alternativeName>
        <fullName evidence="5">tRNA-uridine isomerase</fullName>
    </alternativeName>
</protein>
<keyword evidence="3 5" id="KW-0819">tRNA processing</keyword>